<sequence length="416" mass="46682">MLGKWLQELAESAPDLRSKKNNRWHSSLEDKLDERNSRRFAEARGSLTSPRTGMLGVLLNEKANVPDKSVPSKPSTASNRPVSSQSRVSDVYPFIAEETTSLTKSRTPADRITDERGKRFSTTSFPREHGESGGMLQQALEHLSDTVINPALIFRDSASLGESVTKRGGLRSRDSGDRISIRSVTSKGSGTRSAELLEEENEFDANPSSKLLHCAMKGEWATVEQILRDEKDLDLTLSDSDGRTVAHIAAAFANEEMLRRLLDRKIDVKQCGGTLSQTPLHYACNRASQRGSRVVDLLLEQWNDGRYAEDAQKCLPIHYAIQCGNITTVKLLLTDGEQQQITHVSNLIKFFQNFRNIQLLTGVVQWKVELLLPRDSSKIPIQLWRASEFLYVSFFLFYEKLVLGHARESKLLSACF</sequence>
<name>A0A183D215_9BILA</name>
<reference evidence="6" key="1">
    <citation type="submission" date="2016-06" db="UniProtKB">
        <authorList>
            <consortium name="WormBaseParasite"/>
        </authorList>
    </citation>
    <scope>IDENTIFICATION</scope>
</reference>
<dbReference type="Gene3D" id="1.25.40.20">
    <property type="entry name" value="Ankyrin repeat-containing domain"/>
    <property type="match status" value="1"/>
</dbReference>
<evidence type="ECO:0000313" key="6">
    <source>
        <dbReference type="WBParaSite" id="GPUH_0000276101-mRNA-1"/>
    </source>
</evidence>
<dbReference type="PANTHER" id="PTHR24161:SF121">
    <property type="entry name" value="M-PHASE PHOSPHOPROTEIN 8"/>
    <property type="match status" value="1"/>
</dbReference>
<dbReference type="AlphaFoldDB" id="A0A183D215"/>
<dbReference type="SMART" id="SM00248">
    <property type="entry name" value="ANK"/>
    <property type="match status" value="2"/>
</dbReference>
<keyword evidence="2" id="KW-0040">ANK repeat</keyword>
<organism evidence="6">
    <name type="scientific">Gongylonema pulchrum</name>
    <dbReference type="NCBI Taxonomy" id="637853"/>
    <lineage>
        <taxon>Eukaryota</taxon>
        <taxon>Metazoa</taxon>
        <taxon>Ecdysozoa</taxon>
        <taxon>Nematoda</taxon>
        <taxon>Chromadorea</taxon>
        <taxon>Rhabditida</taxon>
        <taxon>Spirurina</taxon>
        <taxon>Spiruromorpha</taxon>
        <taxon>Spiruroidea</taxon>
        <taxon>Gongylonematidae</taxon>
        <taxon>Gongylonema</taxon>
    </lineage>
</organism>
<feature type="region of interest" description="Disordered" evidence="3">
    <location>
        <begin position="12"/>
        <end position="88"/>
    </location>
</feature>
<dbReference type="PANTHER" id="PTHR24161">
    <property type="entry name" value="ANK_REP_REGION DOMAIN-CONTAINING PROTEIN-RELATED"/>
    <property type="match status" value="1"/>
</dbReference>
<evidence type="ECO:0000256" key="1">
    <source>
        <dbReference type="ARBA" id="ARBA00022737"/>
    </source>
</evidence>
<dbReference type="InterPro" id="IPR002110">
    <property type="entry name" value="Ankyrin_rpt"/>
</dbReference>
<gene>
    <name evidence="4" type="ORF">GPUH_LOCUS2756</name>
</gene>
<dbReference type="EMBL" id="UYRT01004339">
    <property type="protein sequence ID" value="VDK36244.1"/>
    <property type="molecule type" value="Genomic_DNA"/>
</dbReference>
<accession>A0A183D215</accession>
<reference evidence="4 5" key="2">
    <citation type="submission" date="2018-11" db="EMBL/GenBank/DDBJ databases">
        <authorList>
            <consortium name="Pathogen Informatics"/>
        </authorList>
    </citation>
    <scope>NUCLEOTIDE SEQUENCE [LARGE SCALE GENOMIC DNA]</scope>
</reference>
<dbReference type="OrthoDB" id="539213at2759"/>
<dbReference type="InterPro" id="IPR036770">
    <property type="entry name" value="Ankyrin_rpt-contain_sf"/>
</dbReference>
<evidence type="ECO:0000256" key="3">
    <source>
        <dbReference type="SAM" id="MobiDB-lite"/>
    </source>
</evidence>
<keyword evidence="1" id="KW-0677">Repeat</keyword>
<feature type="compositionally biased region" description="Basic and acidic residues" evidence="3">
    <location>
        <begin position="171"/>
        <end position="180"/>
    </location>
</feature>
<evidence type="ECO:0000256" key="2">
    <source>
        <dbReference type="ARBA" id="ARBA00023043"/>
    </source>
</evidence>
<feature type="compositionally biased region" description="Basic and acidic residues" evidence="3">
    <location>
        <begin position="26"/>
        <end position="42"/>
    </location>
</feature>
<feature type="compositionally biased region" description="Polar residues" evidence="3">
    <location>
        <begin position="72"/>
        <end position="88"/>
    </location>
</feature>
<dbReference type="Pfam" id="PF12796">
    <property type="entry name" value="Ank_2"/>
    <property type="match status" value="1"/>
</dbReference>
<dbReference type="Proteomes" id="UP000271098">
    <property type="component" value="Unassembled WGS sequence"/>
</dbReference>
<feature type="region of interest" description="Disordered" evidence="3">
    <location>
        <begin position="164"/>
        <end position="194"/>
    </location>
</feature>
<evidence type="ECO:0000313" key="5">
    <source>
        <dbReference type="Proteomes" id="UP000271098"/>
    </source>
</evidence>
<dbReference type="WBParaSite" id="GPUH_0000276101-mRNA-1">
    <property type="protein sequence ID" value="GPUH_0000276101-mRNA-1"/>
    <property type="gene ID" value="GPUH_0000276101"/>
</dbReference>
<dbReference type="SUPFAM" id="SSF48403">
    <property type="entry name" value="Ankyrin repeat"/>
    <property type="match status" value="1"/>
</dbReference>
<keyword evidence="5" id="KW-1185">Reference proteome</keyword>
<evidence type="ECO:0000313" key="4">
    <source>
        <dbReference type="EMBL" id="VDK36244.1"/>
    </source>
</evidence>
<proteinExistence type="predicted"/>
<protein>
    <submittedName>
        <fullName evidence="6">ANK_REP_REGION domain-containing protein</fullName>
    </submittedName>
</protein>